<dbReference type="eggNOG" id="COG1020">
    <property type="taxonomic scope" value="Bacteria"/>
</dbReference>
<feature type="binding site" evidence="7">
    <location>
        <position position="516"/>
    </location>
    <ligand>
        <name>D-alanine</name>
        <dbReference type="ChEBI" id="CHEBI:57416"/>
    </ligand>
</feature>
<proteinExistence type="inferred from homology"/>
<dbReference type="SUPFAM" id="SSF56801">
    <property type="entry name" value="Acetyl-CoA synthetase-like"/>
    <property type="match status" value="1"/>
</dbReference>
<dbReference type="Pfam" id="PF13193">
    <property type="entry name" value="AMP-binding_C"/>
    <property type="match status" value="1"/>
</dbReference>
<evidence type="ECO:0000256" key="3">
    <source>
        <dbReference type="ARBA" id="ARBA00022741"/>
    </source>
</evidence>
<feature type="binding site" evidence="7">
    <location>
        <position position="219"/>
    </location>
    <ligand>
        <name>D-alanine</name>
        <dbReference type="ChEBI" id="CHEBI:57416"/>
    </ligand>
</feature>
<feature type="binding site" evidence="7">
    <location>
        <position position="516"/>
    </location>
    <ligand>
        <name>ATP</name>
        <dbReference type="ChEBI" id="CHEBI:30616"/>
    </ligand>
</feature>
<gene>
    <name evidence="7" type="primary">dltA</name>
    <name evidence="10" type="ORF">HMPREF9103_00517</name>
</gene>
<protein>
    <recommendedName>
        <fullName evidence="7">D-alanine--D-alanyl carrier protein ligase</fullName>
        <shortName evidence="7">DCL</shortName>
        <ecNumber evidence="7">6.2.1.54</ecNumber>
    </recommendedName>
    <alternativeName>
        <fullName evidence="7">D-alanine--poly(phosphoribitol) ligase subunit 1</fullName>
    </alternativeName>
    <alternativeName>
        <fullName evidence="7">D-alanine-activating enzyme</fullName>
        <shortName evidence="7">DAE</shortName>
    </alternativeName>
</protein>
<dbReference type="GO" id="GO:0047473">
    <property type="term" value="F:D-alanine [D-alanyl carrier protein] ligase activity"/>
    <property type="evidence" value="ECO:0007669"/>
    <property type="project" value="UniProtKB-UniRule"/>
</dbReference>
<evidence type="ECO:0000256" key="7">
    <source>
        <dbReference type="HAMAP-Rule" id="MF_00593"/>
    </source>
</evidence>
<dbReference type="PROSITE" id="PS00455">
    <property type="entry name" value="AMP_BINDING"/>
    <property type="match status" value="1"/>
</dbReference>
<dbReference type="HOGENOM" id="CLU_000022_2_12_9"/>
<evidence type="ECO:0000256" key="6">
    <source>
        <dbReference type="ARBA" id="ARBA00061336"/>
    </source>
</evidence>
<evidence type="ECO:0000256" key="5">
    <source>
        <dbReference type="ARBA" id="ARBA00054605"/>
    </source>
</evidence>
<evidence type="ECO:0000256" key="4">
    <source>
        <dbReference type="ARBA" id="ARBA00022840"/>
    </source>
</evidence>
<keyword evidence="11" id="KW-1185">Reference proteome</keyword>
<feature type="domain" description="AMP-dependent synthetase/ligase" evidence="8">
    <location>
        <begin position="33"/>
        <end position="381"/>
    </location>
</feature>
<dbReference type="EMBL" id="AGEY01000024">
    <property type="protein sequence ID" value="EHM00511.1"/>
    <property type="molecule type" value="Genomic_DNA"/>
</dbReference>
<organism evidence="10 11">
    <name type="scientific">Lentilactobacillus parafarraginis F0439</name>
    <dbReference type="NCBI Taxonomy" id="797515"/>
    <lineage>
        <taxon>Bacteria</taxon>
        <taxon>Bacillati</taxon>
        <taxon>Bacillota</taxon>
        <taxon>Bacilli</taxon>
        <taxon>Lactobacillales</taxon>
        <taxon>Lactobacillaceae</taxon>
        <taxon>Lentilactobacillus</taxon>
    </lineage>
</organism>
<dbReference type="AlphaFoldDB" id="G9ZLB9"/>
<feature type="binding site" evidence="7">
    <location>
        <position position="323"/>
    </location>
    <ligand>
        <name>D-alanine</name>
        <dbReference type="ChEBI" id="CHEBI:57416"/>
    </ligand>
</feature>
<comment type="caution">
    <text evidence="10">The sequence shown here is derived from an EMBL/GenBank/DDBJ whole genome shotgun (WGS) entry which is preliminary data.</text>
</comment>
<accession>G9ZLB9</accession>
<dbReference type="InterPro" id="IPR010072">
    <property type="entry name" value="DltA"/>
</dbReference>
<dbReference type="Proteomes" id="UP000004625">
    <property type="component" value="Unassembled WGS sequence"/>
</dbReference>
<keyword evidence="3 7" id="KW-0547">Nucleotide-binding</keyword>
<evidence type="ECO:0000313" key="10">
    <source>
        <dbReference type="EMBL" id="EHM00511.1"/>
    </source>
</evidence>
<dbReference type="CDD" id="cd05945">
    <property type="entry name" value="DltA"/>
    <property type="match status" value="1"/>
</dbReference>
<comment type="function">
    <text evidence="5 7">Catalyzes the first step in the D-alanylation of lipoteichoic acid (LTA), the activation of D-alanine and its transfer onto the D-alanyl carrier protein (Dcp) DltC. In an ATP-dependent two-step reaction, forms a high energy D-alanyl-AMP intermediate, followed by transfer of the D-alanyl residue as a thiol ester to the phosphopantheinyl prosthetic group of the Dcp. D-alanylation of LTA plays an important role in modulating the properties of the cell wall in Gram-positive bacteria, influencing the net charge of the cell wall.</text>
</comment>
<dbReference type="GO" id="GO:0005524">
    <property type="term" value="F:ATP binding"/>
    <property type="evidence" value="ECO:0007669"/>
    <property type="project" value="UniProtKB-KW"/>
</dbReference>
<dbReference type="Gene3D" id="3.30.300.30">
    <property type="match status" value="1"/>
</dbReference>
<dbReference type="STRING" id="797515.HMPREF9103_00517"/>
<dbReference type="PANTHER" id="PTHR45398:SF1">
    <property type="entry name" value="ENZYME, PUTATIVE (JCVI)-RELATED"/>
    <property type="match status" value="1"/>
</dbReference>
<dbReference type="GO" id="GO:0070395">
    <property type="term" value="P:lipoteichoic acid biosynthetic process"/>
    <property type="evidence" value="ECO:0007669"/>
    <property type="project" value="UniProtKB-UniRule"/>
</dbReference>
<evidence type="ECO:0000256" key="1">
    <source>
        <dbReference type="ARBA" id="ARBA00022490"/>
    </source>
</evidence>
<comment type="subcellular location">
    <subcellularLocation>
        <location evidence="7">Cytoplasm</location>
    </subcellularLocation>
</comment>
<dbReference type="UniPathway" id="UPA00556"/>
<comment type="pathway">
    <text evidence="7">Cell wall biogenesis; lipoteichoic acid biosynthesis.</text>
</comment>
<dbReference type="Gene3D" id="3.40.50.12780">
    <property type="entry name" value="N-terminal domain of ligase-like"/>
    <property type="match status" value="1"/>
</dbReference>
<comment type="catalytic activity">
    <reaction evidence="7">
        <text>holo-[D-alanyl-carrier protein] + D-alanine + ATP = D-alanyl-[D-alanyl-carrier protein] + AMP + diphosphate</text>
        <dbReference type="Rhea" id="RHEA:55132"/>
        <dbReference type="Rhea" id="RHEA-COMP:14102"/>
        <dbReference type="Rhea" id="RHEA-COMP:14103"/>
        <dbReference type="ChEBI" id="CHEBI:30616"/>
        <dbReference type="ChEBI" id="CHEBI:33019"/>
        <dbReference type="ChEBI" id="CHEBI:57416"/>
        <dbReference type="ChEBI" id="CHEBI:64479"/>
        <dbReference type="ChEBI" id="CHEBI:138620"/>
        <dbReference type="ChEBI" id="CHEBI:456215"/>
        <dbReference type="EC" id="6.2.1.54"/>
    </reaction>
</comment>
<comment type="similarity">
    <text evidence="6 7">Belongs to the ATP-dependent AMP-binding enzyme family. DltA subfamily.</text>
</comment>
<reference evidence="10 11" key="1">
    <citation type="submission" date="2011-09" db="EMBL/GenBank/DDBJ databases">
        <authorList>
            <person name="Weinstock G."/>
            <person name="Sodergren E."/>
            <person name="Clifton S."/>
            <person name="Fulton L."/>
            <person name="Fulton B."/>
            <person name="Courtney L."/>
            <person name="Fronick C."/>
            <person name="Harrison M."/>
            <person name="Strong C."/>
            <person name="Farmer C."/>
            <person name="Delahaunty K."/>
            <person name="Markovic C."/>
            <person name="Hall O."/>
            <person name="Minx P."/>
            <person name="Tomlinson C."/>
            <person name="Mitreva M."/>
            <person name="Hou S."/>
            <person name="Chen J."/>
            <person name="Wollam A."/>
            <person name="Pepin K.H."/>
            <person name="Johnson M."/>
            <person name="Bhonagiri V."/>
            <person name="Zhang X."/>
            <person name="Suruliraj S."/>
            <person name="Warren W."/>
            <person name="Chinwalla A."/>
            <person name="Mardis E.R."/>
            <person name="Wilson R.K."/>
        </authorList>
    </citation>
    <scope>NUCLEOTIDE SEQUENCE [LARGE SCALE GENOMIC DNA]</scope>
    <source>
        <strain evidence="10 11">F0439</strain>
    </source>
</reference>
<dbReference type="InterPro" id="IPR042099">
    <property type="entry name" value="ANL_N_sf"/>
</dbReference>
<dbReference type="FunFam" id="3.30.300.30:FF:000012">
    <property type="entry name" value="D-alanine--D-alanyl carrier protein ligase"/>
    <property type="match status" value="1"/>
</dbReference>
<sequence length="529" mass="59080">MITAASTKLNLSITTFKGKFFMSRNLIEMIDSYAESNGDRISYNYNGRQNTYRELKTDSDALAEHIDAMALKLNQPIIVFGEKSFEMIVAFLGAVKSGHPYIPVDVNSPSDRLKLINEIAQPAAVIAVSPLPITLPGVEVITNEELERICLEKVTYHNTHSVHGDQTFYIIFTSGTTGVPKGVEISYNNLMSFVEWIKGSDFNLPADLQMLQQPAYSFDLSVMSLYPTLYSGGTLHVLSKKTTDNFIVLFTTLPSLAVNVWVSTPSFVTICLLEPTFDQAHYPQLTHFLFCGEELTHKTAATLKKRFPDAHIFNTYGPTEATVAISQIEITNQVLDDFNRLPIGYLKAGVHGQVVDDQKKPLPSAQKGELVVYGNSVSKGYINNPEKNRQAFYQVKGHNAYRTGDIVAMREDGLLEYFGRSDFQVKLNGFRIELEDVAGLVSQEAHVKQAVVVPKYNAQHTVSMLIAYVVPQDETIKNELESPAAIKKNLTQTMMAYMLPQKFVYRKSLPLSRNGKVDIRAVINEVNPK</sequence>
<keyword evidence="1 7" id="KW-0963">Cytoplasm</keyword>
<evidence type="ECO:0000259" key="9">
    <source>
        <dbReference type="Pfam" id="PF13193"/>
    </source>
</evidence>
<dbReference type="InterPro" id="IPR020845">
    <property type="entry name" value="AMP-binding_CS"/>
</dbReference>
<dbReference type="HAMAP" id="MF_00593">
    <property type="entry name" value="DltA"/>
    <property type="match status" value="1"/>
</dbReference>
<evidence type="ECO:0000259" key="8">
    <source>
        <dbReference type="Pfam" id="PF00501"/>
    </source>
</evidence>
<feature type="binding site" evidence="7">
    <location>
        <position position="405"/>
    </location>
    <ligand>
        <name>ATP</name>
        <dbReference type="ChEBI" id="CHEBI:30616"/>
    </ligand>
</feature>
<keyword evidence="2 7" id="KW-0436">Ligase</keyword>
<dbReference type="InterPro" id="IPR025110">
    <property type="entry name" value="AMP-bd_C"/>
</dbReference>
<dbReference type="PANTHER" id="PTHR45398">
    <property type="match status" value="1"/>
</dbReference>
<feature type="domain" description="AMP-binding enzyme C-terminal" evidence="9">
    <location>
        <begin position="445"/>
        <end position="516"/>
    </location>
</feature>
<dbReference type="PATRIC" id="fig|797515.3.peg.481"/>
<evidence type="ECO:0000256" key="2">
    <source>
        <dbReference type="ARBA" id="ARBA00022598"/>
    </source>
</evidence>
<feature type="binding site" evidence="7">
    <location>
        <begin position="417"/>
        <end position="420"/>
    </location>
    <ligand>
        <name>ATP</name>
        <dbReference type="ChEBI" id="CHEBI:30616"/>
    </ligand>
</feature>
<feature type="binding site" evidence="7">
    <location>
        <begin position="314"/>
        <end position="319"/>
    </location>
    <ligand>
        <name>ATP</name>
        <dbReference type="ChEBI" id="CHEBI:30616"/>
    </ligand>
</feature>
<name>G9ZLB9_9LACO</name>
<dbReference type="InterPro" id="IPR045851">
    <property type="entry name" value="AMP-bd_C_sf"/>
</dbReference>
<dbReference type="InterPro" id="IPR000873">
    <property type="entry name" value="AMP-dep_synth/lig_dom"/>
</dbReference>
<dbReference type="InterPro" id="IPR044507">
    <property type="entry name" value="DltA-like"/>
</dbReference>
<dbReference type="EC" id="6.2.1.54" evidence="7"/>
<dbReference type="GO" id="GO:0005737">
    <property type="term" value="C:cytoplasm"/>
    <property type="evidence" value="ECO:0007669"/>
    <property type="project" value="UniProtKB-SubCell"/>
</dbReference>
<evidence type="ECO:0000313" key="11">
    <source>
        <dbReference type="Proteomes" id="UP000004625"/>
    </source>
</evidence>
<dbReference type="Pfam" id="PF00501">
    <property type="entry name" value="AMP-binding"/>
    <property type="match status" value="1"/>
</dbReference>
<keyword evidence="4 7" id="KW-0067">ATP-binding</keyword>
<feature type="binding site" evidence="7">
    <location>
        <begin position="173"/>
        <end position="174"/>
    </location>
    <ligand>
        <name>ATP</name>
        <dbReference type="ChEBI" id="CHEBI:30616"/>
    </ligand>
</feature>